<evidence type="ECO:0000313" key="3">
    <source>
        <dbReference type="Proteomes" id="UP000007517"/>
    </source>
</evidence>
<name>H6RSL1_BLASD</name>
<organism evidence="2 3">
    <name type="scientific">Blastococcus saxobsidens (strain DD2)</name>
    <dbReference type="NCBI Taxonomy" id="1146883"/>
    <lineage>
        <taxon>Bacteria</taxon>
        <taxon>Bacillati</taxon>
        <taxon>Actinomycetota</taxon>
        <taxon>Actinomycetes</taxon>
        <taxon>Geodermatophilales</taxon>
        <taxon>Geodermatophilaceae</taxon>
        <taxon>Blastococcus</taxon>
    </lineage>
</organism>
<dbReference type="AlphaFoldDB" id="H6RSL1"/>
<dbReference type="HOGENOM" id="CLU_1076324_0_0_11"/>
<dbReference type="Proteomes" id="UP000007517">
    <property type="component" value="Chromosome"/>
</dbReference>
<feature type="region of interest" description="Disordered" evidence="1">
    <location>
        <begin position="123"/>
        <end position="147"/>
    </location>
</feature>
<evidence type="ECO:0000313" key="2">
    <source>
        <dbReference type="EMBL" id="CCG01762.1"/>
    </source>
</evidence>
<reference evidence="2 3" key="1">
    <citation type="journal article" date="2012" name="J. Bacteriol.">
        <title>Genome Sequence of Blastococcus saxobsidens DD2, a Stone-Inhabiting Bacterium.</title>
        <authorList>
            <person name="Chouaia B."/>
            <person name="Crotti E."/>
            <person name="Brusetti L."/>
            <person name="Daffonchio D."/>
            <person name="Essoussi I."/>
            <person name="Nouioui I."/>
            <person name="Sbissi I."/>
            <person name="Ghodhbane-Gtari F."/>
            <person name="Gtari M."/>
            <person name="Vacherie B."/>
            <person name="Barbe V."/>
            <person name="Medigue C."/>
            <person name="Gury J."/>
            <person name="Pujic P."/>
            <person name="Normand P."/>
        </authorList>
    </citation>
    <scope>NUCLEOTIDE SEQUENCE [LARGE SCALE GENOMIC DNA]</scope>
    <source>
        <strain evidence="2 3">DD2</strain>
    </source>
</reference>
<accession>H6RSL1</accession>
<dbReference type="OrthoDB" id="5184424at2"/>
<dbReference type="EMBL" id="FO117623">
    <property type="protein sequence ID" value="CCG01762.1"/>
    <property type="molecule type" value="Genomic_DNA"/>
</dbReference>
<reference evidence="3" key="2">
    <citation type="submission" date="2012-02" db="EMBL/GenBank/DDBJ databases">
        <title>Complete genome sequence of Blastococcus saxobsidens strain DD2.</title>
        <authorList>
            <person name="Genoscope."/>
        </authorList>
    </citation>
    <scope>NUCLEOTIDE SEQUENCE [LARGE SCALE GENOMIC DNA]</scope>
    <source>
        <strain evidence="3">DD2</strain>
    </source>
</reference>
<protein>
    <submittedName>
        <fullName evidence="2">Uncharacterized protein</fullName>
    </submittedName>
</protein>
<dbReference type="STRING" id="1146883.BLASA_0809"/>
<keyword evidence="3" id="KW-1185">Reference proteome</keyword>
<proteinExistence type="predicted"/>
<evidence type="ECO:0000256" key="1">
    <source>
        <dbReference type="SAM" id="MobiDB-lite"/>
    </source>
</evidence>
<feature type="compositionally biased region" description="Pro residues" evidence="1">
    <location>
        <begin position="129"/>
        <end position="147"/>
    </location>
</feature>
<dbReference type="KEGG" id="bsd:BLASA_0809"/>
<dbReference type="RefSeq" id="WP_014374668.1">
    <property type="nucleotide sequence ID" value="NC_016943.1"/>
</dbReference>
<sequence length="258" mass="26781">MGTDASARFAAYPMVEEADATGVVAAVYARLLEQMPFVPSLFKSLALCPGYLLLAYEQSAPVLSQDQFGSTAQDLVSSVRGVVQPPADADVRAGLAEFAGPLSRMLLLAAGLRLALDGELDLPSAPGDAPAPRPVQPRSPAPSPWDAPAPRLYGEICTALETPIVNSIWRTLAGRGLLEPAWAALGPQVPASRPAADDLQARVSEAARRLPWRVAATPAALEQAGLGDARPGMAGVLDAYLATLPRVLVLVASSTDAG</sequence>
<gene>
    <name evidence="2" type="ordered locus">BLASA_0809</name>
</gene>